<accession>A0ABS9K821</accession>
<dbReference type="Proteomes" id="UP001165366">
    <property type="component" value="Unassembled WGS sequence"/>
</dbReference>
<gene>
    <name evidence="1" type="ORF">L6773_00380</name>
</gene>
<organism evidence="1 2">
    <name type="scientific">Rhodohalobacter sulfatireducens</name>
    <dbReference type="NCBI Taxonomy" id="2911366"/>
    <lineage>
        <taxon>Bacteria</taxon>
        <taxon>Pseudomonadati</taxon>
        <taxon>Balneolota</taxon>
        <taxon>Balneolia</taxon>
        <taxon>Balneolales</taxon>
        <taxon>Balneolaceae</taxon>
        <taxon>Rhodohalobacter</taxon>
    </lineage>
</organism>
<sequence>MMSLTGKVSVGDSALLLPGQYYWRKWFKECADQQIHWFALASSDIYR</sequence>
<reference evidence="1" key="1">
    <citation type="submission" date="2022-01" db="EMBL/GenBank/DDBJ databases">
        <authorList>
            <person name="Wang Y."/>
        </authorList>
    </citation>
    <scope>NUCLEOTIDE SEQUENCE</scope>
    <source>
        <strain evidence="1">WB101</strain>
    </source>
</reference>
<comment type="caution">
    <text evidence="1">The sequence shown here is derived from an EMBL/GenBank/DDBJ whole genome shotgun (WGS) entry which is preliminary data.</text>
</comment>
<proteinExistence type="predicted"/>
<keyword evidence="2" id="KW-1185">Reference proteome</keyword>
<dbReference type="EMBL" id="JAKLWS010000001">
    <property type="protein sequence ID" value="MCG2587000.1"/>
    <property type="molecule type" value="Genomic_DNA"/>
</dbReference>
<name>A0ABS9K821_9BACT</name>
<evidence type="ECO:0000313" key="2">
    <source>
        <dbReference type="Proteomes" id="UP001165366"/>
    </source>
</evidence>
<evidence type="ECO:0000313" key="1">
    <source>
        <dbReference type="EMBL" id="MCG2587000.1"/>
    </source>
</evidence>
<protein>
    <submittedName>
        <fullName evidence="1">Uncharacterized protein</fullName>
    </submittedName>
</protein>
<reference evidence="1" key="2">
    <citation type="submission" date="2024-05" db="EMBL/GenBank/DDBJ databases">
        <title>Rhodohalobacter halophilus gen. nov., sp. nov., a moderately halophilic member of the family Balneolaceae.</title>
        <authorList>
            <person name="Xia J."/>
        </authorList>
    </citation>
    <scope>NUCLEOTIDE SEQUENCE</scope>
    <source>
        <strain evidence="1">WB101</strain>
    </source>
</reference>